<evidence type="ECO:0000256" key="1">
    <source>
        <dbReference type="SAM" id="MobiDB-lite"/>
    </source>
</evidence>
<evidence type="ECO:0000313" key="3">
    <source>
        <dbReference type="Proteomes" id="UP001151760"/>
    </source>
</evidence>
<feature type="region of interest" description="Disordered" evidence="1">
    <location>
        <begin position="334"/>
        <end position="385"/>
    </location>
</feature>
<dbReference type="Pfam" id="PF14223">
    <property type="entry name" value="Retrotran_gag_2"/>
    <property type="match status" value="1"/>
</dbReference>
<accession>A0ABQ5J777</accession>
<dbReference type="PANTHER" id="PTHR35317">
    <property type="entry name" value="OS04G0629600 PROTEIN"/>
    <property type="match status" value="1"/>
</dbReference>
<organism evidence="2 3">
    <name type="scientific">Tanacetum coccineum</name>
    <dbReference type="NCBI Taxonomy" id="301880"/>
    <lineage>
        <taxon>Eukaryota</taxon>
        <taxon>Viridiplantae</taxon>
        <taxon>Streptophyta</taxon>
        <taxon>Embryophyta</taxon>
        <taxon>Tracheophyta</taxon>
        <taxon>Spermatophyta</taxon>
        <taxon>Magnoliopsida</taxon>
        <taxon>eudicotyledons</taxon>
        <taxon>Gunneridae</taxon>
        <taxon>Pentapetalae</taxon>
        <taxon>asterids</taxon>
        <taxon>campanulids</taxon>
        <taxon>Asterales</taxon>
        <taxon>Asteraceae</taxon>
        <taxon>Asteroideae</taxon>
        <taxon>Anthemideae</taxon>
        <taxon>Anthemidinae</taxon>
        <taxon>Tanacetum</taxon>
    </lineage>
</organism>
<protein>
    <submittedName>
        <fullName evidence="2">Uncharacterized protein</fullName>
    </submittedName>
</protein>
<feature type="compositionally biased region" description="Basic and acidic residues" evidence="1">
    <location>
        <begin position="374"/>
        <end position="383"/>
    </location>
</feature>
<name>A0ABQ5J777_9ASTR</name>
<feature type="region of interest" description="Disordered" evidence="1">
    <location>
        <begin position="284"/>
        <end position="312"/>
    </location>
</feature>
<keyword evidence="3" id="KW-1185">Reference proteome</keyword>
<dbReference type="PANTHER" id="PTHR35317:SF23">
    <property type="entry name" value="OS04G0629600 PROTEIN"/>
    <property type="match status" value="1"/>
</dbReference>
<dbReference type="EMBL" id="BQNB010021625">
    <property type="protein sequence ID" value="GJU08370.1"/>
    <property type="molecule type" value="Genomic_DNA"/>
</dbReference>
<gene>
    <name evidence="2" type="ORF">Tco_1124800</name>
</gene>
<comment type="caution">
    <text evidence="2">The sequence shown here is derived from an EMBL/GenBank/DDBJ whole genome shotgun (WGS) entry which is preliminary data.</text>
</comment>
<sequence>MSGEEPATQIAPMESPQMVSTVKLPILKKGEYTLWSMRIEQYLTNIDYSLWQVILNVDGPIQVTTNENGVETEVPPKTAQALLQRQRERTTKSILLLAIFDEYQLRFHGIKQAKSLWAAIKSRFGGNVESKKMQKTVLKQQFENFSVSDTEGLDKAYDRFQKLISLLEVHGAAVSNEDANQKFLRALPSSWNNVALIMRNKASIDDLDINDLNNNLKVFEADIKGSSGSSSNSQNVAFLSVEDTSSSHEVNTANVVSTASGHNSQGQASSSSYTDDLMFSFFANQSNSPQLDDEDLEYRSRDNTRRTVPVETSDALVVQDNALIVQDGLGLTQSSKDKTGLGYGDQLDENDSSGSELFKSVFDSRSSDGDDNQTNDRFKKDNGYHVVPPPLTGNYMPLLADLSFEGLDDSIYRPTANKTSASVSQVETSTSQTSNTCVEMPRVGSVRPSGVIIED</sequence>
<evidence type="ECO:0000313" key="2">
    <source>
        <dbReference type="EMBL" id="GJU08370.1"/>
    </source>
</evidence>
<reference evidence="2" key="1">
    <citation type="journal article" date="2022" name="Int. J. Mol. Sci.">
        <title>Draft Genome of Tanacetum Coccineum: Genomic Comparison of Closely Related Tanacetum-Family Plants.</title>
        <authorList>
            <person name="Yamashiro T."/>
            <person name="Shiraishi A."/>
            <person name="Nakayama K."/>
            <person name="Satake H."/>
        </authorList>
    </citation>
    <scope>NUCLEOTIDE SEQUENCE</scope>
</reference>
<proteinExistence type="predicted"/>
<dbReference type="Proteomes" id="UP001151760">
    <property type="component" value="Unassembled WGS sequence"/>
</dbReference>
<reference evidence="2" key="2">
    <citation type="submission" date="2022-01" db="EMBL/GenBank/DDBJ databases">
        <authorList>
            <person name="Yamashiro T."/>
            <person name="Shiraishi A."/>
            <person name="Satake H."/>
            <person name="Nakayama K."/>
        </authorList>
    </citation>
    <scope>NUCLEOTIDE SEQUENCE</scope>
</reference>